<dbReference type="GeneID" id="78293991"/>
<dbReference type="InterPro" id="IPR001827">
    <property type="entry name" value="Homeobox_Antennapedia_CS"/>
</dbReference>
<comment type="caution">
    <text evidence="3">The sequence shown here is derived from an EMBL/GenBank/DDBJ whole genome shotgun (WGS) entry which is preliminary data.</text>
</comment>
<dbReference type="Proteomes" id="UP000245959">
    <property type="component" value="Unassembled WGS sequence"/>
</dbReference>
<evidence type="ECO:0000256" key="1">
    <source>
        <dbReference type="ARBA" id="ARBA00022473"/>
    </source>
</evidence>
<evidence type="ECO:0008006" key="5">
    <source>
        <dbReference type="Google" id="ProtNLM"/>
    </source>
</evidence>
<feature type="chain" id="PRO_5015538718" description="Glycoside hydrolase family 42 N-terminal domain-containing protein" evidence="2">
    <location>
        <begin position="20"/>
        <end position="838"/>
    </location>
</feature>
<organism evidence="3 4">
    <name type="scientific">Victivallis vadensis</name>
    <dbReference type="NCBI Taxonomy" id="172901"/>
    <lineage>
        <taxon>Bacteria</taxon>
        <taxon>Pseudomonadati</taxon>
        <taxon>Lentisphaerota</taxon>
        <taxon>Lentisphaeria</taxon>
        <taxon>Victivallales</taxon>
        <taxon>Victivallaceae</taxon>
        <taxon>Victivallis</taxon>
    </lineage>
</organism>
<protein>
    <recommendedName>
        <fullName evidence="5">Glycoside hydrolase family 42 N-terminal domain-containing protein</fullName>
    </recommendedName>
</protein>
<dbReference type="GO" id="GO:0003677">
    <property type="term" value="F:DNA binding"/>
    <property type="evidence" value="ECO:0007669"/>
    <property type="project" value="InterPro"/>
</dbReference>
<gene>
    <name evidence="3" type="ORF">C8D82_102206</name>
</gene>
<dbReference type="SUPFAM" id="SSF51445">
    <property type="entry name" value="(Trans)glycosidases"/>
    <property type="match status" value="1"/>
</dbReference>
<evidence type="ECO:0000313" key="4">
    <source>
        <dbReference type="Proteomes" id="UP000245959"/>
    </source>
</evidence>
<feature type="signal peptide" evidence="2">
    <location>
        <begin position="1"/>
        <end position="19"/>
    </location>
</feature>
<dbReference type="RefSeq" id="WP_116882658.1">
    <property type="nucleotide sequence ID" value="NZ_CABMMC010000101.1"/>
</dbReference>
<dbReference type="InterPro" id="IPR017853">
    <property type="entry name" value="GH"/>
</dbReference>
<name>A0A2U1BAD3_9BACT</name>
<keyword evidence="4" id="KW-1185">Reference proteome</keyword>
<dbReference type="PROSITE" id="PS00032">
    <property type="entry name" value="ANTENNAPEDIA"/>
    <property type="match status" value="1"/>
</dbReference>
<dbReference type="Gene3D" id="3.20.20.80">
    <property type="entry name" value="Glycosidases"/>
    <property type="match status" value="1"/>
</dbReference>
<keyword evidence="2" id="KW-0732">Signal</keyword>
<evidence type="ECO:0000256" key="2">
    <source>
        <dbReference type="SAM" id="SignalP"/>
    </source>
</evidence>
<keyword evidence="1" id="KW-0217">Developmental protein</keyword>
<evidence type="ECO:0000313" key="3">
    <source>
        <dbReference type="EMBL" id="PVY45634.1"/>
    </source>
</evidence>
<accession>A0A2U1BAD3</accession>
<proteinExistence type="predicted"/>
<sequence>MKQFYLMLLAGWAFCCASAEFLENAATFPQGILQQAELGPDGVIRPADGSGAGVFSTRVIDLGENASARFTGWVAEQPPGTAVQVEYRTAPEPFAPDAPSPAWKKAVNGAIPAADGNRYFQYRARLETRKGKKPPFLRELLVSTRTPAEKFKADGLGQAELDKLNMMMLYSVTPEKLFHVYSQLPYDASERGLYVLRNAPKRRIGADYRYQPGENEMYLPMRYGTRILARFHPVATFSNLSMYPRDVILRAKDGREKTGLREQHRTVNFFDRGFLDEYRTGLRAAVRYYREHNPYVFGYTLMSPEFFYDTEPWPQMTYLSGFSPEALAAYREFSAKLGRPADGWPQPSDGDILLDPQTYLWAYWRSRAGADYIASLARIIREEDPAAQIGTMHYVGAMSLRGLEPGFIELNPDFDFYYSSNLYPRVPGKDGLDGGTTFSYTRLNVEGHSRKRNLLEYDLWSPYIDAPRALTYARYAALEGVLPMPIVLGNFPENTPSNHLTRYHGMKGSAVTPALLRMLADNMRQVRELRTSEKFSQVAVILPSISLHALLEKDRWLPHRLIQQQLHVLAPLLELNASFDFLTEGYVTPELLDRYKLVIVQQPAVYPWMREALAKTRADLLVLGWGGTVTAPGPRKLLAPIAPETFDFTSRAAWARGEEPAETMFATGGTVRERRTRIRFAQSAHPLLEGLSGSTFEYDAPGIGGRPLAYVAGMRGDALASDAQGETVYAVQQENGRRVIHFGALPWQLNADGSEKRLFSPEQEKRFFAGILNFCGIEHYPASGPLRLMRNGEWLLVENTDDTPFRGTLPTAVHPARKLPEAELEIPALGSVLLKLPR</sequence>
<reference evidence="3 4" key="1">
    <citation type="submission" date="2018-04" db="EMBL/GenBank/DDBJ databases">
        <title>Genomic Encyclopedia of Type Strains, Phase IV (KMG-IV): sequencing the most valuable type-strain genomes for metagenomic binning, comparative biology and taxonomic classification.</title>
        <authorList>
            <person name="Goeker M."/>
        </authorList>
    </citation>
    <scope>NUCLEOTIDE SEQUENCE [LARGE SCALE GENOMIC DNA]</scope>
    <source>
        <strain evidence="3 4">DSM 14823</strain>
    </source>
</reference>
<dbReference type="AlphaFoldDB" id="A0A2U1BAD3"/>
<dbReference type="GO" id="GO:0003700">
    <property type="term" value="F:DNA-binding transcription factor activity"/>
    <property type="evidence" value="ECO:0007669"/>
    <property type="project" value="InterPro"/>
</dbReference>
<dbReference type="EMBL" id="QEKH01000002">
    <property type="protein sequence ID" value="PVY45634.1"/>
    <property type="molecule type" value="Genomic_DNA"/>
</dbReference>